<evidence type="ECO:0000259" key="2">
    <source>
        <dbReference type="Pfam" id="PF22929"/>
    </source>
</evidence>
<gene>
    <name evidence="3" type="ORF">DdX_07394</name>
</gene>
<accession>A0AAD4N9S9</accession>
<protein>
    <submittedName>
        <fullName evidence="3">Integrator complex subunit 1</fullName>
    </submittedName>
</protein>
<evidence type="ECO:0000313" key="4">
    <source>
        <dbReference type="Proteomes" id="UP001201812"/>
    </source>
</evidence>
<feature type="domain" description="Integrator complex subunit 1 R3" evidence="1">
    <location>
        <begin position="783"/>
        <end position="937"/>
    </location>
</feature>
<proteinExistence type="predicted"/>
<dbReference type="GO" id="GO:0034474">
    <property type="term" value="P:U2 snRNA 3'-end processing"/>
    <property type="evidence" value="ECO:0007669"/>
    <property type="project" value="InterPro"/>
</dbReference>
<sequence>MLITKDYHFPTPVSGKSTVDIIHEDERERKLEQQILAELRTNDDKTLLSNADICINDPSGVPRCPPEHFINQLRQHNEQFDLRSVLCSIENPDLLETLNQDQGPQRVMPAIIQMLFKNTNAVDRIPLQCLCQLMILVEQQNGSSQNILPSLPLEIRELVVGRLQKILTNTQENVKTVEIAVTYFLTTLCSSNHNEREAAQSALCTLLMPPADIMIIDTAVECLVNITHFEQLKDVICEDLSKCCMIENHMSRLVSYIEFITNHAFHQSISTPKINRISELLTNVVKRVTDNSSEHKQVRDALVRFYASYIQVVSNAEKSKQGTPLDTDLHISCSDPLMEFDISTQILEAIMELLCDVFGNDIDSACASREYLMKIWFPSTSRQLRVTKSNSRNVVVDVLPKSLRIKMLSSYDERVIKVALDGMSPEQALDFLQTFALSPLSCSYLLAILNNSTLPKSEKARAAIPFVRAYKLKGAHGVDEFLSNLPESEAQHNSTTQEQFISSFPSLDKVETEMPKEIAVGNFESMENVTKYFDELLTISDPEDVSCQILSHLRQKAEKIYPKGNFITSMLAEFRANLQPKSERSELERMNKLNKDLQTMSADEIVKLLSDPNPTVHGQRLLIYRINIASSTRTIRKVLTELLDDFDLRLIASSVVVFVHGATRRRHVWPSAKQCSVLMDYVLSAISLILPESKPVNSVEPLEKFLEIIQATIESESSSDLLLEITKSINLAKRRLQTQLDDGGKRRIRALNLLEEGITIKYPDMTTGNSSQKKRYLDVSQIDEMFHKSITELFALISSPVQDKMTEEMIAKDIDKILSESKRNCRVVSRQIPLFSVYVSQVVQIPFKQLRDSMLPKMLELAVDVIVQTSPNAFDQSESVHSILQALLTFLENNTSKMWHDLLEKTLQASRLYLENNPTAASTLISGNVQILKGFSNRGLHEKTDLMALIENIPYSSLYGDDSV</sequence>
<dbReference type="InterPro" id="IPR016024">
    <property type="entry name" value="ARM-type_fold"/>
</dbReference>
<dbReference type="Proteomes" id="UP001201812">
    <property type="component" value="Unassembled WGS sequence"/>
</dbReference>
<organism evidence="3 4">
    <name type="scientific">Ditylenchus destructor</name>
    <dbReference type="NCBI Taxonomy" id="166010"/>
    <lineage>
        <taxon>Eukaryota</taxon>
        <taxon>Metazoa</taxon>
        <taxon>Ecdysozoa</taxon>
        <taxon>Nematoda</taxon>
        <taxon>Chromadorea</taxon>
        <taxon>Rhabditida</taxon>
        <taxon>Tylenchina</taxon>
        <taxon>Tylenchomorpha</taxon>
        <taxon>Sphaerularioidea</taxon>
        <taxon>Anguinidae</taxon>
        <taxon>Anguininae</taxon>
        <taxon>Ditylenchus</taxon>
    </lineage>
</organism>
<dbReference type="PANTHER" id="PTHR21224">
    <property type="entry name" value="INTEGRATOR COMPLEX SUBUNIT 1"/>
    <property type="match status" value="1"/>
</dbReference>
<dbReference type="InterPro" id="IPR053966">
    <property type="entry name" value="INTS1_INTS2-bd"/>
</dbReference>
<dbReference type="EMBL" id="JAKKPZ010000010">
    <property type="protein sequence ID" value="KAI1716347.1"/>
    <property type="molecule type" value="Genomic_DNA"/>
</dbReference>
<feature type="domain" description="Integrator complex subunit 1 INTS2-binding" evidence="2">
    <location>
        <begin position="181"/>
        <end position="456"/>
    </location>
</feature>
<name>A0AAD4N9S9_9BILA</name>
<keyword evidence="4" id="KW-1185">Reference proteome</keyword>
<dbReference type="PANTHER" id="PTHR21224:SF1">
    <property type="entry name" value="INTEGRATOR COMPLEX SUBUNIT 1"/>
    <property type="match status" value="1"/>
</dbReference>
<evidence type="ECO:0000313" key="3">
    <source>
        <dbReference type="EMBL" id="KAI1716347.1"/>
    </source>
</evidence>
<dbReference type="Pfam" id="PF22927">
    <property type="entry name" value="INT1_R3"/>
    <property type="match status" value="1"/>
</dbReference>
<dbReference type="Pfam" id="PF22929">
    <property type="entry name" value="INTS1_INTS2-bd"/>
    <property type="match status" value="1"/>
</dbReference>
<dbReference type="AlphaFoldDB" id="A0AAD4N9S9"/>
<dbReference type="InterPro" id="IPR038902">
    <property type="entry name" value="INTS1"/>
</dbReference>
<dbReference type="GO" id="GO:0032039">
    <property type="term" value="C:integrator complex"/>
    <property type="evidence" value="ECO:0007669"/>
    <property type="project" value="InterPro"/>
</dbReference>
<dbReference type="SUPFAM" id="SSF48371">
    <property type="entry name" value="ARM repeat"/>
    <property type="match status" value="1"/>
</dbReference>
<comment type="caution">
    <text evidence="3">The sequence shown here is derived from an EMBL/GenBank/DDBJ whole genome shotgun (WGS) entry which is preliminary data.</text>
</comment>
<evidence type="ECO:0000259" key="1">
    <source>
        <dbReference type="Pfam" id="PF22927"/>
    </source>
</evidence>
<reference evidence="3" key="1">
    <citation type="submission" date="2022-01" db="EMBL/GenBank/DDBJ databases">
        <title>Genome Sequence Resource for Two Populations of Ditylenchus destructor, the Migratory Endoparasitic Phytonematode.</title>
        <authorList>
            <person name="Zhang H."/>
            <person name="Lin R."/>
            <person name="Xie B."/>
        </authorList>
    </citation>
    <scope>NUCLEOTIDE SEQUENCE</scope>
    <source>
        <strain evidence="3">BazhouSP</strain>
    </source>
</reference>
<dbReference type="InterPro" id="IPR053964">
    <property type="entry name" value="INT1_R3"/>
</dbReference>